<dbReference type="PANTHER" id="PTHR36566">
    <property type="entry name" value="NICKEL INSERTION PROTEIN-RELATED"/>
    <property type="match status" value="1"/>
</dbReference>
<dbReference type="AlphaFoldDB" id="A0A919S7G5"/>
<gene>
    <name evidence="2" type="primary">larC</name>
    <name evidence="3" type="ORF">Aau02nite_25690</name>
</gene>
<dbReference type="GO" id="GO:0016829">
    <property type="term" value="F:lyase activity"/>
    <property type="evidence" value="ECO:0007669"/>
    <property type="project" value="UniProtKB-UniRule"/>
</dbReference>
<evidence type="ECO:0000256" key="2">
    <source>
        <dbReference type="HAMAP-Rule" id="MF_01074"/>
    </source>
</evidence>
<sequence>MSPDRHAWIDASAGVAGDMLLGALVDAGAGLAAVQRAVDAVIPGSIQLTATTVTRAGLRALKVDAQPLVADPPHRTFPGIRDLLAHAALAGPVRDRAGAVFARLADAEARVHGIPVDEVHFHEVGALDSIADVVGVCAALAELGITTVSAGEVAVGSGRVRSGHGDLPVPVPAVAQLARGWRVRAGGSGELATPTGMAVIRALATACEDLPAMAVQEVGAGAGGRDTPGRANVVRVLVGVLTTAEPAEPMMLLETNVDDLDPRLWPGVLAGLLADGAADAWLVPIVMKKGRPAHTLSVLCRPERAGVLRDRMLRDTSTLGVREQALHRYAVPRTFVDIELDGGTVAVKVAHRDGVITQVMPEFDDVAAAARRLDRPERLVLHQAAAAAAAAGLVVGAAYHDSREYRTGVF</sequence>
<dbReference type="Proteomes" id="UP000681340">
    <property type="component" value="Unassembled WGS sequence"/>
</dbReference>
<evidence type="ECO:0000256" key="1">
    <source>
        <dbReference type="ARBA" id="ARBA00022596"/>
    </source>
</evidence>
<accession>A0A919S7G5</accession>
<dbReference type="HAMAP" id="MF_01074">
    <property type="entry name" value="LarC"/>
    <property type="match status" value="1"/>
</dbReference>
<evidence type="ECO:0000313" key="3">
    <source>
        <dbReference type="EMBL" id="GIM67051.1"/>
    </source>
</evidence>
<dbReference type="NCBIfam" id="TIGR00299">
    <property type="entry name" value="nickel pincer cofactor biosynthesis protein LarC"/>
    <property type="match status" value="1"/>
</dbReference>
<dbReference type="PANTHER" id="PTHR36566:SF1">
    <property type="entry name" value="PYRIDINIUM-3,5-BISTHIOCARBOXYLIC ACID MONONUCLEOTIDE NICKEL INSERTION PROTEIN"/>
    <property type="match status" value="1"/>
</dbReference>
<comment type="catalytic activity">
    <reaction evidence="2">
        <text>Ni(II)-pyridinium-3,5-bisthiocarboxylate mononucleotide = pyridinium-3,5-bisthiocarboxylate mononucleotide + Ni(2+)</text>
        <dbReference type="Rhea" id="RHEA:54784"/>
        <dbReference type="ChEBI" id="CHEBI:49786"/>
        <dbReference type="ChEBI" id="CHEBI:137372"/>
        <dbReference type="ChEBI" id="CHEBI:137373"/>
        <dbReference type="EC" id="4.99.1.12"/>
    </reaction>
</comment>
<keyword evidence="1 2" id="KW-0533">Nickel</keyword>
<comment type="similarity">
    <text evidence="2">Belongs to the LarC family.</text>
</comment>
<dbReference type="GO" id="GO:0051604">
    <property type="term" value="P:protein maturation"/>
    <property type="evidence" value="ECO:0007669"/>
    <property type="project" value="UniProtKB-UniRule"/>
</dbReference>
<dbReference type="RefSeq" id="WP_212988585.1">
    <property type="nucleotide sequence ID" value="NZ_BAABEA010000019.1"/>
</dbReference>
<keyword evidence="2" id="KW-0456">Lyase</keyword>
<comment type="function">
    <text evidence="2">Involved in the biosynthesis of a nickel-pincer cofactor ((SCS)Ni(II) pincer complex). Binds Ni(2+), and functions in nickel delivery to pyridinium-3,5-bisthiocarboxylic acid mononucleotide (P2TMN), to form the mature cofactor. Is thus probably required for the activation of nickel-pincer cofactor-dependent enzymes.</text>
</comment>
<keyword evidence="4" id="KW-1185">Reference proteome</keyword>
<evidence type="ECO:0000313" key="4">
    <source>
        <dbReference type="Proteomes" id="UP000681340"/>
    </source>
</evidence>
<dbReference type="Gene3D" id="3.10.20.300">
    <property type="entry name" value="mk0293 like domain"/>
    <property type="match status" value="1"/>
</dbReference>
<organism evidence="3 4">
    <name type="scientific">Actinoplanes auranticolor</name>
    <dbReference type="NCBI Taxonomy" id="47988"/>
    <lineage>
        <taxon>Bacteria</taxon>
        <taxon>Bacillati</taxon>
        <taxon>Actinomycetota</taxon>
        <taxon>Actinomycetes</taxon>
        <taxon>Micromonosporales</taxon>
        <taxon>Micromonosporaceae</taxon>
        <taxon>Actinoplanes</taxon>
    </lineage>
</organism>
<dbReference type="EC" id="4.99.1.12" evidence="2"/>
<dbReference type="GO" id="GO:0016151">
    <property type="term" value="F:nickel cation binding"/>
    <property type="evidence" value="ECO:0007669"/>
    <property type="project" value="UniProtKB-UniRule"/>
</dbReference>
<name>A0A919S7G5_9ACTN</name>
<dbReference type="EMBL" id="BOQL01000021">
    <property type="protein sequence ID" value="GIM67051.1"/>
    <property type="molecule type" value="Genomic_DNA"/>
</dbReference>
<protein>
    <recommendedName>
        <fullName evidence="2">Pyridinium-3,5-bisthiocarboxylic acid mononucleotide nickel insertion protein</fullName>
        <shortName evidence="2">P2TMN nickel insertion protein</shortName>
        <ecNumber evidence="2">4.99.1.12</ecNumber>
    </recommendedName>
    <alternativeName>
        <fullName evidence="2">Nickel-pincer cofactor biosynthesis protein LarC</fullName>
    </alternativeName>
</protein>
<dbReference type="InterPro" id="IPR002822">
    <property type="entry name" value="Ni_insertion"/>
</dbReference>
<comment type="caution">
    <text evidence="3">The sequence shown here is derived from an EMBL/GenBank/DDBJ whole genome shotgun (WGS) entry which is preliminary data.</text>
</comment>
<proteinExistence type="inferred from homology"/>
<dbReference type="Pfam" id="PF01969">
    <property type="entry name" value="Ni_insertion"/>
    <property type="match status" value="1"/>
</dbReference>
<dbReference type="Gene3D" id="3.30.70.1380">
    <property type="entry name" value="Transcriptional regulatory protein pf0864 domain like"/>
    <property type="match status" value="1"/>
</dbReference>
<reference evidence="3" key="1">
    <citation type="submission" date="2021-03" db="EMBL/GenBank/DDBJ databases">
        <title>Whole genome shotgun sequence of Actinoplanes auranticolor NBRC 12245.</title>
        <authorList>
            <person name="Komaki H."/>
            <person name="Tamura T."/>
        </authorList>
    </citation>
    <scope>NUCLEOTIDE SEQUENCE</scope>
    <source>
        <strain evidence="3">NBRC 12245</strain>
    </source>
</reference>